<dbReference type="Proteomes" id="UP000177325">
    <property type="component" value="Unassembled WGS sequence"/>
</dbReference>
<reference evidence="2 3" key="1">
    <citation type="journal article" date="2016" name="Nat. Commun.">
        <title>Thousands of microbial genomes shed light on interconnected biogeochemical processes in an aquifer system.</title>
        <authorList>
            <person name="Anantharaman K."/>
            <person name="Brown C.T."/>
            <person name="Hug L.A."/>
            <person name="Sharon I."/>
            <person name="Castelle C.J."/>
            <person name="Probst A.J."/>
            <person name="Thomas B.C."/>
            <person name="Singh A."/>
            <person name="Wilkins M.J."/>
            <person name="Karaoz U."/>
            <person name="Brodie E.L."/>
            <person name="Williams K.H."/>
            <person name="Hubbard S.S."/>
            <person name="Banfield J.F."/>
        </authorList>
    </citation>
    <scope>NUCLEOTIDE SEQUENCE [LARGE SCALE GENOMIC DNA]</scope>
</reference>
<dbReference type="InterPro" id="IPR018911">
    <property type="entry name" value="Gmad2_Ig-like_dom"/>
</dbReference>
<comment type="caution">
    <text evidence="2">The sequence shown here is derived from an EMBL/GenBank/DDBJ whole genome shotgun (WGS) entry which is preliminary data.</text>
</comment>
<evidence type="ECO:0000313" key="2">
    <source>
        <dbReference type="EMBL" id="OGG84676.1"/>
    </source>
</evidence>
<organism evidence="2 3">
    <name type="scientific">Candidatus Kaiserbacteria bacterium RIFCSPLOWO2_12_FULL_45_26</name>
    <dbReference type="NCBI Taxonomy" id="1798525"/>
    <lineage>
        <taxon>Bacteria</taxon>
        <taxon>Candidatus Kaiseribacteriota</taxon>
    </lineage>
</organism>
<evidence type="ECO:0000259" key="1">
    <source>
        <dbReference type="Pfam" id="PF10648"/>
    </source>
</evidence>
<sequence length="193" mass="20673">MTKLIYVFLGIAVLAVIAQFLLTPAEVVAPGDGEPVACTMDAMQCPDGSYVGRTGPNCEFVCPALPEVADDIQAHIDSKADLIKLASPVPNGVIGSPLTITGQARGYWFFEASFPVTLTNWDGLIIAQGVATADGDWMTEEFVPFTASLEFTNPYEAGQPDFMKRGSLILQKDNPSGLPENDDALEIPIYFAP</sequence>
<protein>
    <recommendedName>
        <fullName evidence="1">Bacterial spore germination immunoglobulin-like domain-containing protein</fullName>
    </recommendedName>
</protein>
<gene>
    <name evidence="2" type="ORF">A3G90_01140</name>
</gene>
<proteinExistence type="predicted"/>
<dbReference type="STRING" id="1798525.A3G90_01140"/>
<dbReference type="Pfam" id="PF10648">
    <property type="entry name" value="Gmad2"/>
    <property type="match status" value="1"/>
</dbReference>
<dbReference type="AlphaFoldDB" id="A0A1F6FFN8"/>
<dbReference type="EMBL" id="MFMM01000001">
    <property type="protein sequence ID" value="OGG84676.1"/>
    <property type="molecule type" value="Genomic_DNA"/>
</dbReference>
<evidence type="ECO:0000313" key="3">
    <source>
        <dbReference type="Proteomes" id="UP000177325"/>
    </source>
</evidence>
<feature type="domain" description="Bacterial spore germination immunoglobulin-like" evidence="1">
    <location>
        <begin position="83"/>
        <end position="155"/>
    </location>
</feature>
<accession>A0A1F6FFN8</accession>
<name>A0A1F6FFN8_9BACT</name>